<keyword evidence="1" id="KW-1185">Reference proteome</keyword>
<dbReference type="WBParaSite" id="ALUE_0001225301-mRNA-1">
    <property type="protein sequence ID" value="ALUE_0001225301-mRNA-1"/>
    <property type="gene ID" value="ALUE_0001225301"/>
</dbReference>
<organism evidence="1 2">
    <name type="scientific">Ascaris lumbricoides</name>
    <name type="common">Giant roundworm</name>
    <dbReference type="NCBI Taxonomy" id="6252"/>
    <lineage>
        <taxon>Eukaryota</taxon>
        <taxon>Metazoa</taxon>
        <taxon>Ecdysozoa</taxon>
        <taxon>Nematoda</taxon>
        <taxon>Chromadorea</taxon>
        <taxon>Rhabditida</taxon>
        <taxon>Spirurina</taxon>
        <taxon>Ascaridomorpha</taxon>
        <taxon>Ascaridoidea</taxon>
        <taxon>Ascarididae</taxon>
        <taxon>Ascaris</taxon>
    </lineage>
</organism>
<sequence length="117" mass="12975">MRNPTKLALPIHAQKSNSLHILLSSIRCRLVLEWCSKDPYSLPFSRPLPVNAKRYWSAPELASPVLVPDRGSGLIPRNFVLLLAGDGVGMTESPAGQTLVANGPSNFRDWLKIGWHY</sequence>
<dbReference type="AlphaFoldDB" id="A0A0M3I5M0"/>
<accession>A0A0M3I5M0</accession>
<evidence type="ECO:0000313" key="2">
    <source>
        <dbReference type="WBParaSite" id="ALUE_0001225301-mRNA-1"/>
    </source>
</evidence>
<name>A0A0M3I5M0_ASCLU</name>
<reference evidence="2" key="1">
    <citation type="submission" date="2017-02" db="UniProtKB">
        <authorList>
            <consortium name="WormBaseParasite"/>
        </authorList>
    </citation>
    <scope>IDENTIFICATION</scope>
</reference>
<protein>
    <submittedName>
        <fullName evidence="2">Phosphoglyceromutase</fullName>
    </submittedName>
</protein>
<dbReference type="Proteomes" id="UP000036681">
    <property type="component" value="Unplaced"/>
</dbReference>
<proteinExistence type="predicted"/>
<evidence type="ECO:0000313" key="1">
    <source>
        <dbReference type="Proteomes" id="UP000036681"/>
    </source>
</evidence>